<sequence length="228" mass="26216">MSGFFSVYTLTPWDGLNLKQVTQVKLISLKTIFKTFPVIEQAFLGEIISNIYSQTHYTWNNSIKRIVGVANEDYNISSFNFIWAIDDQNRMYQFLIQKLEEKENSQAILVALAPPELGKLLSEFKREALHRILSLLNKPSNIKFLMVLAPKGKSIVEEHQLLKIEKKYLDKLNYINKLKDTPNIQGNWFPEFKLQCPVCKEAITGVGVTSIDFGSVICPRCGYKKSRF</sequence>
<organism evidence="1">
    <name type="scientific">marine sediment metagenome</name>
    <dbReference type="NCBI Taxonomy" id="412755"/>
    <lineage>
        <taxon>unclassified sequences</taxon>
        <taxon>metagenomes</taxon>
        <taxon>ecological metagenomes</taxon>
    </lineage>
</organism>
<reference evidence="1" key="1">
    <citation type="journal article" date="2015" name="Nature">
        <title>Complex archaea that bridge the gap between prokaryotes and eukaryotes.</title>
        <authorList>
            <person name="Spang A."/>
            <person name="Saw J.H."/>
            <person name="Jorgensen S.L."/>
            <person name="Zaremba-Niedzwiedzka K."/>
            <person name="Martijn J."/>
            <person name="Lind A.E."/>
            <person name="van Eijk R."/>
            <person name="Schleper C."/>
            <person name="Guy L."/>
            <person name="Ettema T.J."/>
        </authorList>
    </citation>
    <scope>NUCLEOTIDE SEQUENCE</scope>
</reference>
<proteinExistence type="predicted"/>
<dbReference type="EMBL" id="LAZR01006913">
    <property type="protein sequence ID" value="KKM88789.1"/>
    <property type="molecule type" value="Genomic_DNA"/>
</dbReference>
<name>A0A0F9L2D6_9ZZZZ</name>
<evidence type="ECO:0000313" key="1">
    <source>
        <dbReference type="EMBL" id="KKM88789.1"/>
    </source>
</evidence>
<gene>
    <name evidence="1" type="ORF">LCGC14_1255190</name>
</gene>
<comment type="caution">
    <text evidence="1">The sequence shown here is derived from an EMBL/GenBank/DDBJ whole genome shotgun (WGS) entry which is preliminary data.</text>
</comment>
<dbReference type="AlphaFoldDB" id="A0A0F9L2D6"/>
<accession>A0A0F9L2D6</accession>
<protein>
    <submittedName>
        <fullName evidence="1">Uncharacterized protein</fullName>
    </submittedName>
</protein>